<comment type="caution">
    <text evidence="2">The sequence shown here is derived from an EMBL/GenBank/DDBJ whole genome shotgun (WGS) entry which is preliminary data.</text>
</comment>
<dbReference type="Gene3D" id="3.30.420.10">
    <property type="entry name" value="Ribonuclease H-like superfamily/Ribonuclease H"/>
    <property type="match status" value="1"/>
</dbReference>
<accession>A0A7J6VQJ3</accession>
<evidence type="ECO:0000259" key="1">
    <source>
        <dbReference type="Pfam" id="PF13456"/>
    </source>
</evidence>
<dbReference type="AlphaFoldDB" id="A0A7J6VQJ3"/>
<organism evidence="2 3">
    <name type="scientific">Thalictrum thalictroides</name>
    <name type="common">Rue-anemone</name>
    <name type="synonym">Anemone thalictroides</name>
    <dbReference type="NCBI Taxonomy" id="46969"/>
    <lineage>
        <taxon>Eukaryota</taxon>
        <taxon>Viridiplantae</taxon>
        <taxon>Streptophyta</taxon>
        <taxon>Embryophyta</taxon>
        <taxon>Tracheophyta</taxon>
        <taxon>Spermatophyta</taxon>
        <taxon>Magnoliopsida</taxon>
        <taxon>Ranunculales</taxon>
        <taxon>Ranunculaceae</taxon>
        <taxon>Thalictroideae</taxon>
        <taxon>Thalictrum</taxon>
    </lineage>
</organism>
<dbReference type="EMBL" id="JABWDY010029022">
    <property type="protein sequence ID" value="KAF5186632.1"/>
    <property type="molecule type" value="Genomic_DNA"/>
</dbReference>
<dbReference type="Pfam" id="PF13456">
    <property type="entry name" value="RVT_3"/>
    <property type="match status" value="1"/>
</dbReference>
<gene>
    <name evidence="2" type="ORF">FRX31_023781</name>
</gene>
<dbReference type="InterPro" id="IPR002156">
    <property type="entry name" value="RNaseH_domain"/>
</dbReference>
<sequence>MWISHSFLPQLIGIGYILRSSNGAFILAGNQCGNTATAESTKCQGILTAAGWAINQQLKVFEIETDCQSAADYLNGAQNSLSWSGNYSVHILAQHADRSLVVPKSFSESP</sequence>
<name>A0A7J6VQJ3_THATH</name>
<evidence type="ECO:0000313" key="2">
    <source>
        <dbReference type="EMBL" id="KAF5186632.1"/>
    </source>
</evidence>
<dbReference type="Proteomes" id="UP000554482">
    <property type="component" value="Unassembled WGS sequence"/>
</dbReference>
<dbReference type="InterPro" id="IPR036397">
    <property type="entry name" value="RNaseH_sf"/>
</dbReference>
<protein>
    <recommendedName>
        <fullName evidence="1">RNase H type-1 domain-containing protein</fullName>
    </recommendedName>
</protein>
<dbReference type="GO" id="GO:0003676">
    <property type="term" value="F:nucleic acid binding"/>
    <property type="evidence" value="ECO:0007669"/>
    <property type="project" value="InterPro"/>
</dbReference>
<feature type="domain" description="RNase H type-1" evidence="1">
    <location>
        <begin position="13"/>
        <end position="81"/>
    </location>
</feature>
<evidence type="ECO:0000313" key="3">
    <source>
        <dbReference type="Proteomes" id="UP000554482"/>
    </source>
</evidence>
<dbReference type="GO" id="GO:0004523">
    <property type="term" value="F:RNA-DNA hybrid ribonuclease activity"/>
    <property type="evidence" value="ECO:0007669"/>
    <property type="project" value="InterPro"/>
</dbReference>
<proteinExistence type="predicted"/>
<reference evidence="2 3" key="1">
    <citation type="submission" date="2020-06" db="EMBL/GenBank/DDBJ databases">
        <title>Transcriptomic and genomic resources for Thalictrum thalictroides and T. hernandezii: Facilitating candidate gene discovery in an emerging model plant lineage.</title>
        <authorList>
            <person name="Arias T."/>
            <person name="Riano-Pachon D.M."/>
            <person name="Di Stilio V.S."/>
        </authorList>
    </citation>
    <scope>NUCLEOTIDE SEQUENCE [LARGE SCALE GENOMIC DNA]</scope>
    <source>
        <strain evidence="3">cv. WT478/WT964</strain>
        <tissue evidence="2">Leaves</tissue>
    </source>
</reference>
<keyword evidence="3" id="KW-1185">Reference proteome</keyword>